<accession>A0A482XR01</accession>
<protein>
    <submittedName>
        <fullName evidence="2">Uncharacterized protein</fullName>
    </submittedName>
</protein>
<evidence type="ECO:0000256" key="1">
    <source>
        <dbReference type="SAM" id="SignalP"/>
    </source>
</evidence>
<gene>
    <name evidence="2" type="ORF">LSTR_LSTR007886</name>
</gene>
<dbReference type="Proteomes" id="UP000291343">
    <property type="component" value="Unassembled WGS sequence"/>
</dbReference>
<name>A0A482XR01_LAOST</name>
<dbReference type="InParanoid" id="A0A482XR01"/>
<reference evidence="2 3" key="1">
    <citation type="journal article" date="2017" name="Gigascience">
        <title>Genome sequence of the small brown planthopper, Laodelphax striatellus.</title>
        <authorList>
            <person name="Zhu J."/>
            <person name="Jiang F."/>
            <person name="Wang X."/>
            <person name="Yang P."/>
            <person name="Bao Y."/>
            <person name="Zhao W."/>
            <person name="Wang W."/>
            <person name="Lu H."/>
            <person name="Wang Q."/>
            <person name="Cui N."/>
            <person name="Li J."/>
            <person name="Chen X."/>
            <person name="Luo L."/>
            <person name="Yu J."/>
            <person name="Kang L."/>
            <person name="Cui F."/>
        </authorList>
    </citation>
    <scope>NUCLEOTIDE SEQUENCE [LARGE SCALE GENOMIC DNA]</scope>
    <source>
        <strain evidence="2">Lst14</strain>
    </source>
</reference>
<proteinExistence type="predicted"/>
<evidence type="ECO:0000313" key="2">
    <source>
        <dbReference type="EMBL" id="RZF47889.1"/>
    </source>
</evidence>
<feature type="signal peptide" evidence="1">
    <location>
        <begin position="1"/>
        <end position="20"/>
    </location>
</feature>
<keyword evidence="1" id="KW-0732">Signal</keyword>
<evidence type="ECO:0000313" key="3">
    <source>
        <dbReference type="Proteomes" id="UP000291343"/>
    </source>
</evidence>
<keyword evidence="3" id="KW-1185">Reference proteome</keyword>
<sequence length="72" mass="7373">MAALLSSSYVFLMVLAVGLAAPPKTAVVYQQLGSTPAANPPPQKKVTIGDPQTTVTTMTGGVAGLQEVLFKV</sequence>
<dbReference type="EMBL" id="QKKF02003003">
    <property type="protein sequence ID" value="RZF47889.1"/>
    <property type="molecule type" value="Genomic_DNA"/>
</dbReference>
<feature type="chain" id="PRO_5019824892" evidence="1">
    <location>
        <begin position="21"/>
        <end position="72"/>
    </location>
</feature>
<dbReference type="AlphaFoldDB" id="A0A482XR01"/>
<comment type="caution">
    <text evidence="2">The sequence shown here is derived from an EMBL/GenBank/DDBJ whole genome shotgun (WGS) entry which is preliminary data.</text>
</comment>
<organism evidence="2 3">
    <name type="scientific">Laodelphax striatellus</name>
    <name type="common">Small brown planthopper</name>
    <name type="synonym">Delphax striatella</name>
    <dbReference type="NCBI Taxonomy" id="195883"/>
    <lineage>
        <taxon>Eukaryota</taxon>
        <taxon>Metazoa</taxon>
        <taxon>Ecdysozoa</taxon>
        <taxon>Arthropoda</taxon>
        <taxon>Hexapoda</taxon>
        <taxon>Insecta</taxon>
        <taxon>Pterygota</taxon>
        <taxon>Neoptera</taxon>
        <taxon>Paraneoptera</taxon>
        <taxon>Hemiptera</taxon>
        <taxon>Auchenorrhyncha</taxon>
        <taxon>Fulgoroidea</taxon>
        <taxon>Delphacidae</taxon>
        <taxon>Criomorphinae</taxon>
        <taxon>Laodelphax</taxon>
    </lineage>
</organism>